<feature type="signal peptide" evidence="1">
    <location>
        <begin position="1"/>
        <end position="25"/>
    </location>
</feature>
<reference evidence="2 3" key="1">
    <citation type="journal article" date="2023" name="Int. J. Mol. Sci.">
        <title>De Novo Assembly and Annotation of 11 Diverse Shrub Willow (Salix) Genomes Reveals Novel Gene Organization in Sex-Linked Regions.</title>
        <authorList>
            <person name="Hyden B."/>
            <person name="Feng K."/>
            <person name="Yates T.B."/>
            <person name="Jawdy S."/>
            <person name="Cereghino C."/>
            <person name="Smart L.B."/>
            <person name="Muchero W."/>
        </authorList>
    </citation>
    <scope>NUCLEOTIDE SEQUENCE [LARGE SCALE GENOMIC DNA]</scope>
    <source>
        <tissue evidence="2">Shoot tip</tissue>
    </source>
</reference>
<proteinExistence type="predicted"/>
<keyword evidence="3" id="KW-1185">Reference proteome</keyword>
<sequence length="148" mass="15969">MGGNLVAAPTMKMPLLLLGLMKVWMGTVKVADESSNVTSNTVTELGETKKPCTGQIKKLCRFTRTWPIHRSIKWWCSCSKLSMVVCIHDDSGSGGYWGTSSASQDQLVAATQASLSPLICSCCPYSCHCSVAPCSSFSSCTFGRDISW</sequence>
<keyword evidence="1" id="KW-0732">Signal</keyword>
<dbReference type="AlphaFoldDB" id="A0AAD6PFB1"/>
<evidence type="ECO:0008006" key="4">
    <source>
        <dbReference type="Google" id="ProtNLM"/>
    </source>
</evidence>
<evidence type="ECO:0000313" key="3">
    <source>
        <dbReference type="Proteomes" id="UP001162972"/>
    </source>
</evidence>
<gene>
    <name evidence="2" type="ORF">OIU84_022507</name>
</gene>
<evidence type="ECO:0000313" key="2">
    <source>
        <dbReference type="EMBL" id="KAJ6426925.1"/>
    </source>
</evidence>
<dbReference type="EMBL" id="JAPFFJ010000005">
    <property type="protein sequence ID" value="KAJ6426925.1"/>
    <property type="molecule type" value="Genomic_DNA"/>
</dbReference>
<dbReference type="Proteomes" id="UP001162972">
    <property type="component" value="Chromosome 1"/>
</dbReference>
<comment type="caution">
    <text evidence="2">The sequence shown here is derived from an EMBL/GenBank/DDBJ whole genome shotgun (WGS) entry which is preliminary data.</text>
</comment>
<accession>A0AAD6PFB1</accession>
<evidence type="ECO:0000256" key="1">
    <source>
        <dbReference type="SAM" id="SignalP"/>
    </source>
</evidence>
<name>A0AAD6PFB1_9ROSI</name>
<protein>
    <recommendedName>
        <fullName evidence="4">Secreted protein</fullName>
    </recommendedName>
</protein>
<feature type="chain" id="PRO_5042079614" description="Secreted protein" evidence="1">
    <location>
        <begin position="26"/>
        <end position="148"/>
    </location>
</feature>
<organism evidence="2 3">
    <name type="scientific">Salix udensis</name>
    <dbReference type="NCBI Taxonomy" id="889485"/>
    <lineage>
        <taxon>Eukaryota</taxon>
        <taxon>Viridiplantae</taxon>
        <taxon>Streptophyta</taxon>
        <taxon>Embryophyta</taxon>
        <taxon>Tracheophyta</taxon>
        <taxon>Spermatophyta</taxon>
        <taxon>Magnoliopsida</taxon>
        <taxon>eudicotyledons</taxon>
        <taxon>Gunneridae</taxon>
        <taxon>Pentapetalae</taxon>
        <taxon>rosids</taxon>
        <taxon>fabids</taxon>
        <taxon>Malpighiales</taxon>
        <taxon>Salicaceae</taxon>
        <taxon>Saliceae</taxon>
        <taxon>Salix</taxon>
    </lineage>
</organism>